<dbReference type="AlphaFoldDB" id="A0A2W7N184"/>
<organism evidence="1 2">
    <name type="scientific">Psychrobacillus insolitus</name>
    <dbReference type="NCBI Taxonomy" id="1461"/>
    <lineage>
        <taxon>Bacteria</taxon>
        <taxon>Bacillati</taxon>
        <taxon>Bacillota</taxon>
        <taxon>Bacilli</taxon>
        <taxon>Bacillales</taxon>
        <taxon>Bacillaceae</taxon>
        <taxon>Psychrobacillus</taxon>
    </lineage>
</organism>
<dbReference type="EMBL" id="QKZI01000004">
    <property type="protein sequence ID" value="PZX04586.1"/>
    <property type="molecule type" value="Genomic_DNA"/>
</dbReference>
<keyword evidence="2" id="KW-1185">Reference proteome</keyword>
<accession>A0A2W7N184</accession>
<dbReference type="InterPro" id="IPR017645">
    <property type="entry name" value="Dnd_assoc_1"/>
</dbReference>
<protein>
    <submittedName>
        <fullName evidence="1">DNA phosphorothioation-dependent restriction protein DptG</fullName>
    </submittedName>
</protein>
<dbReference type="NCBIfam" id="TIGR03236">
    <property type="entry name" value="dnd_assoc_1"/>
    <property type="match status" value="1"/>
</dbReference>
<sequence length="460" mass="54059">MMEYTLDFERIKDFVTDKNDKYSFERRKYVRVLPLPSRTTGDRAEYKEGFSTVTAALLRLIGGEALVFSQQSSFYEEILEAGEFDTDETKEVFKEFLQAELGEVDRDHVNTIQNIKYIEQPSSKAEVKGQTQIIEFFYDIYIRDQHEEIEQIINQLQSKGLMQEILSGHVEKSSLKLKQKYRVLFTSYQKLFKEDLRALAKNPGFFIGNIDEFFSHYTFIALTQIILQTNKFSRFESNNLQSLPFMMNNEQASTWRISYKEGYKRLEEQVESFYAHEHLLNILALNTFTDDENLYYHDYKAVLEQAGEDAKRCYIESLYKWVNTVYCSYKNLEPQVQYEGQDLDAAYKYMYEMICKGLSKEHFSRFPQGYTVFMKRFYRKNGGQLGTILSLNLKQLLLFVAVSVGDNLRIELNELWRQLELRGIAFDDNSKMTVVAMLDKLNYIDKKSDSGDAQYVKSIL</sequence>
<comment type="caution">
    <text evidence="1">The sequence shown here is derived from an EMBL/GenBank/DDBJ whole genome shotgun (WGS) entry which is preliminary data.</text>
</comment>
<evidence type="ECO:0000313" key="2">
    <source>
        <dbReference type="Proteomes" id="UP000248646"/>
    </source>
</evidence>
<name>A0A2W7N184_9BACI</name>
<dbReference type="Proteomes" id="UP000248646">
    <property type="component" value="Unassembled WGS sequence"/>
</dbReference>
<reference evidence="1 2" key="1">
    <citation type="submission" date="2018-06" db="EMBL/GenBank/DDBJ databases">
        <title>Genomic Encyclopedia of Type Strains, Phase IV (KMG-IV): sequencing the most valuable type-strain genomes for metagenomic binning, comparative biology and taxonomic classification.</title>
        <authorList>
            <person name="Goeker M."/>
        </authorList>
    </citation>
    <scope>NUCLEOTIDE SEQUENCE [LARGE SCALE GENOMIC DNA]</scope>
    <source>
        <strain evidence="1 2">DSM 5</strain>
    </source>
</reference>
<proteinExistence type="predicted"/>
<evidence type="ECO:0000313" key="1">
    <source>
        <dbReference type="EMBL" id="PZX04586.1"/>
    </source>
</evidence>
<gene>
    <name evidence="1" type="ORF">C7437_10498</name>
</gene>